<evidence type="ECO:0000256" key="6">
    <source>
        <dbReference type="ARBA" id="ARBA00022989"/>
    </source>
</evidence>
<dbReference type="AlphaFoldDB" id="A0A0S7Y246"/>
<dbReference type="GO" id="GO:0005886">
    <property type="term" value="C:plasma membrane"/>
    <property type="evidence" value="ECO:0007669"/>
    <property type="project" value="TreeGrafter"/>
</dbReference>
<keyword evidence="4 8" id="KW-0812">Transmembrane</keyword>
<evidence type="ECO:0000256" key="7">
    <source>
        <dbReference type="ARBA" id="ARBA00023136"/>
    </source>
</evidence>
<reference evidence="10 11" key="1">
    <citation type="journal article" date="2015" name="Microbiome">
        <title>Genomic resolution of linkages in carbon, nitrogen, and sulfur cycling among widespread estuary sediment bacteria.</title>
        <authorList>
            <person name="Baker B.J."/>
            <person name="Lazar C.S."/>
            <person name="Teske A.P."/>
            <person name="Dick G.J."/>
        </authorList>
    </citation>
    <scope>NUCLEOTIDE SEQUENCE [LARGE SCALE GENOMIC DNA]</scope>
    <source>
        <strain evidence="10">DG_54_3</strain>
    </source>
</reference>
<organism evidence="10 11">
    <name type="scientific">candidate division WOR-1 bacterium DG_54_3</name>
    <dbReference type="NCBI Taxonomy" id="1703775"/>
    <lineage>
        <taxon>Bacteria</taxon>
        <taxon>Bacillati</taxon>
        <taxon>Saganbacteria</taxon>
    </lineage>
</organism>
<keyword evidence="3 10" id="KW-0808">Transferase</keyword>
<dbReference type="GO" id="GO:0009103">
    <property type="term" value="P:lipopolysaccharide biosynthetic process"/>
    <property type="evidence" value="ECO:0007669"/>
    <property type="project" value="UniProtKB-KW"/>
</dbReference>
<evidence type="ECO:0000313" key="11">
    <source>
        <dbReference type="Proteomes" id="UP000051861"/>
    </source>
</evidence>
<sequence>MKTDENLDLSLVIPVFNEAKNLPDLYQEITQSCKRLAKSYEIIFVDDGSWDESLVVLKKLLEEDPKIRIIRLRKNFGQTAALSAGFDHARGRIIITLDADLQNDPNDFALLIDKIEDGYDIVSGWRVRRKDRFFTRRVPSAIANWMISTITRVRLHDYGCTLKAFRREIIKHIKLYGELHRFIPAIASNIGVSIAEVKVNHRKRHHGKSKYSVWRFPKVILDLLTVKFLLSYSTRPLQIFGIFGLICGGIGGILGLWLAYVRLIRLEGISGRPLLLLSILLIVIGIQFITLGLLAEIVVRVYHESVEKRIYVIREIIQAEAEEDGLSH</sequence>
<evidence type="ECO:0000256" key="4">
    <source>
        <dbReference type="ARBA" id="ARBA00022692"/>
    </source>
</evidence>
<evidence type="ECO:0000259" key="9">
    <source>
        <dbReference type="Pfam" id="PF00535"/>
    </source>
</evidence>
<dbReference type="Proteomes" id="UP000051861">
    <property type="component" value="Unassembled WGS sequence"/>
</dbReference>
<dbReference type="PANTHER" id="PTHR48090">
    <property type="entry name" value="UNDECAPRENYL-PHOSPHATE 4-DEOXY-4-FORMAMIDO-L-ARABINOSE TRANSFERASE-RELATED"/>
    <property type="match status" value="1"/>
</dbReference>
<keyword evidence="2" id="KW-0328">Glycosyltransferase</keyword>
<dbReference type="InterPro" id="IPR029044">
    <property type="entry name" value="Nucleotide-diphossugar_trans"/>
</dbReference>
<dbReference type="GO" id="GO:0099621">
    <property type="term" value="F:undecaprenyl-phosphate 4-deoxy-4-formamido-L-arabinose transferase activity"/>
    <property type="evidence" value="ECO:0007669"/>
    <property type="project" value="TreeGrafter"/>
</dbReference>
<protein>
    <submittedName>
        <fullName evidence="10">Glycosyl transferase</fullName>
    </submittedName>
</protein>
<evidence type="ECO:0000256" key="5">
    <source>
        <dbReference type="ARBA" id="ARBA00022985"/>
    </source>
</evidence>
<feature type="transmembrane region" description="Helical" evidence="8">
    <location>
        <begin position="239"/>
        <end position="261"/>
    </location>
</feature>
<dbReference type="PANTHER" id="PTHR48090:SF3">
    <property type="entry name" value="UNDECAPRENYL-PHOSPHATE 4-DEOXY-4-FORMAMIDO-L-ARABINOSE TRANSFERASE"/>
    <property type="match status" value="1"/>
</dbReference>
<evidence type="ECO:0000256" key="3">
    <source>
        <dbReference type="ARBA" id="ARBA00022679"/>
    </source>
</evidence>
<evidence type="ECO:0000256" key="2">
    <source>
        <dbReference type="ARBA" id="ARBA00022676"/>
    </source>
</evidence>
<keyword evidence="1" id="KW-1003">Cell membrane</keyword>
<dbReference type="Pfam" id="PF00535">
    <property type="entry name" value="Glycos_transf_2"/>
    <property type="match status" value="1"/>
</dbReference>
<keyword evidence="7 8" id="KW-0472">Membrane</keyword>
<evidence type="ECO:0000256" key="8">
    <source>
        <dbReference type="SAM" id="Phobius"/>
    </source>
</evidence>
<dbReference type="PATRIC" id="fig|1703775.3.peg.1886"/>
<feature type="transmembrane region" description="Helical" evidence="8">
    <location>
        <begin position="273"/>
        <end position="295"/>
    </location>
</feature>
<keyword evidence="6 8" id="KW-1133">Transmembrane helix</keyword>
<dbReference type="InterPro" id="IPR001173">
    <property type="entry name" value="Glyco_trans_2-like"/>
</dbReference>
<keyword evidence="5" id="KW-0448">Lipopolysaccharide biosynthesis</keyword>
<evidence type="ECO:0000313" key="10">
    <source>
        <dbReference type="EMBL" id="KPJ68849.1"/>
    </source>
</evidence>
<dbReference type="SUPFAM" id="SSF53448">
    <property type="entry name" value="Nucleotide-diphospho-sugar transferases"/>
    <property type="match status" value="1"/>
</dbReference>
<comment type="caution">
    <text evidence="10">The sequence shown here is derived from an EMBL/GenBank/DDBJ whole genome shotgun (WGS) entry which is preliminary data.</text>
</comment>
<gene>
    <name evidence="10" type="ORF">AMJ44_05285</name>
</gene>
<accession>A0A0S7Y246</accession>
<feature type="domain" description="Glycosyltransferase 2-like" evidence="9">
    <location>
        <begin position="10"/>
        <end position="172"/>
    </location>
</feature>
<dbReference type="CDD" id="cd04187">
    <property type="entry name" value="DPM1_like_bac"/>
    <property type="match status" value="1"/>
</dbReference>
<proteinExistence type="predicted"/>
<dbReference type="InterPro" id="IPR050256">
    <property type="entry name" value="Glycosyltransferase_2"/>
</dbReference>
<name>A0A0S7Y246_UNCSA</name>
<evidence type="ECO:0000256" key="1">
    <source>
        <dbReference type="ARBA" id="ARBA00022475"/>
    </source>
</evidence>
<dbReference type="Gene3D" id="3.90.550.10">
    <property type="entry name" value="Spore Coat Polysaccharide Biosynthesis Protein SpsA, Chain A"/>
    <property type="match status" value="1"/>
</dbReference>
<dbReference type="EMBL" id="LIZX01000038">
    <property type="protein sequence ID" value="KPJ68849.1"/>
    <property type="molecule type" value="Genomic_DNA"/>
</dbReference>